<reference evidence="2" key="1">
    <citation type="journal article" date="2024" name="Proc. Natl. Acad. Sci. U.S.A.">
        <title>Extraordinary preservation of gene collinearity over three hundred million years revealed in homosporous lycophytes.</title>
        <authorList>
            <person name="Li C."/>
            <person name="Wickell D."/>
            <person name="Kuo L.Y."/>
            <person name="Chen X."/>
            <person name="Nie B."/>
            <person name="Liao X."/>
            <person name="Peng D."/>
            <person name="Ji J."/>
            <person name="Jenkins J."/>
            <person name="Williams M."/>
            <person name="Shu S."/>
            <person name="Plott C."/>
            <person name="Barry K."/>
            <person name="Rajasekar S."/>
            <person name="Grimwood J."/>
            <person name="Han X."/>
            <person name="Sun S."/>
            <person name="Hou Z."/>
            <person name="He W."/>
            <person name="Dai G."/>
            <person name="Sun C."/>
            <person name="Schmutz J."/>
            <person name="Leebens-Mack J.H."/>
            <person name="Li F.W."/>
            <person name="Wang L."/>
        </authorList>
    </citation>
    <scope>NUCLEOTIDE SEQUENCE [LARGE SCALE GENOMIC DNA]</scope>
    <source>
        <strain evidence="2">cv. PW_Plant_1</strain>
    </source>
</reference>
<dbReference type="Proteomes" id="UP001162992">
    <property type="component" value="Chromosome 16"/>
</dbReference>
<protein>
    <submittedName>
        <fullName evidence="1">Uncharacterized protein</fullName>
    </submittedName>
</protein>
<evidence type="ECO:0000313" key="1">
    <source>
        <dbReference type="EMBL" id="KAJ7526765.1"/>
    </source>
</evidence>
<sequence length="377" mass="41663">MVPLCLPCAAAGVGRLSWCAGDLTIVKKGASISIVPEFGSGFWRGYKFASCLQFTMSTQTRKTGIVASASHESIAGTDQRQWVLLRKTLGAWVKPYLEKNSLVVAALNLISAHDGSPVTYDHVAFRTFGVDGCGIDSIADFFMDFGYRKREQLFFPGKKLRAFWYSPPEQFLDVAGNGVDGPLPRIFVSEILVEELSVRAQEIIKKYTGNAAPAIKYPVLAGVLNSLPWPTPHFAEYQQLASESEYAAWTLVNGYTLNHLTVSVHRLSKLRKIEMLNQLLLDHDIRLNTEGGTLKVSPDGGLQQSSTVADSASFTFADGEVKTVPASYLEFAERLVLPRFKNIPENEVREWHRRDGFEVGNADKIFASTFSDQTGVQ</sequence>
<dbReference type="EMBL" id="CM055107">
    <property type="protein sequence ID" value="KAJ7526765.1"/>
    <property type="molecule type" value="Genomic_DNA"/>
</dbReference>
<proteinExistence type="predicted"/>
<keyword evidence="2" id="KW-1185">Reference proteome</keyword>
<gene>
    <name evidence="1" type="ORF">O6H91_16G022300</name>
</gene>
<evidence type="ECO:0000313" key="2">
    <source>
        <dbReference type="Proteomes" id="UP001162992"/>
    </source>
</evidence>
<accession>A0ACC2BAJ9</accession>
<comment type="caution">
    <text evidence="1">The sequence shown here is derived from an EMBL/GenBank/DDBJ whole genome shotgun (WGS) entry which is preliminary data.</text>
</comment>
<organism evidence="1 2">
    <name type="scientific">Diphasiastrum complanatum</name>
    <name type="common">Issler's clubmoss</name>
    <name type="synonym">Lycopodium complanatum</name>
    <dbReference type="NCBI Taxonomy" id="34168"/>
    <lineage>
        <taxon>Eukaryota</taxon>
        <taxon>Viridiplantae</taxon>
        <taxon>Streptophyta</taxon>
        <taxon>Embryophyta</taxon>
        <taxon>Tracheophyta</taxon>
        <taxon>Lycopodiopsida</taxon>
        <taxon>Lycopodiales</taxon>
        <taxon>Lycopodiaceae</taxon>
        <taxon>Lycopodioideae</taxon>
        <taxon>Diphasiastrum</taxon>
    </lineage>
</organism>
<name>A0ACC2BAJ9_DIPCM</name>